<evidence type="ECO:0008006" key="4">
    <source>
        <dbReference type="Google" id="ProtNLM"/>
    </source>
</evidence>
<dbReference type="InterPro" id="IPR011042">
    <property type="entry name" value="6-blade_b-propeller_TolB-like"/>
</dbReference>
<name>A0A815LW55_9BILA</name>
<dbReference type="SUPFAM" id="SSF63829">
    <property type="entry name" value="Calcium-dependent phosphotriesterase"/>
    <property type="match status" value="1"/>
</dbReference>
<feature type="non-terminal residue" evidence="1">
    <location>
        <position position="1"/>
    </location>
</feature>
<evidence type="ECO:0000313" key="3">
    <source>
        <dbReference type="Proteomes" id="UP000663834"/>
    </source>
</evidence>
<dbReference type="Proteomes" id="UP000681720">
    <property type="component" value="Unassembled WGS sequence"/>
</dbReference>
<protein>
    <recommendedName>
        <fullName evidence="4">6-bladed beta-propeller</fullName>
    </recommendedName>
</protein>
<dbReference type="OrthoDB" id="342730at2759"/>
<reference evidence="1" key="1">
    <citation type="submission" date="2021-02" db="EMBL/GenBank/DDBJ databases">
        <authorList>
            <person name="Nowell W R."/>
        </authorList>
    </citation>
    <scope>NUCLEOTIDE SEQUENCE</scope>
</reference>
<dbReference type="Proteomes" id="UP000663834">
    <property type="component" value="Unassembled WGS sequence"/>
</dbReference>
<dbReference type="AlphaFoldDB" id="A0A815LW55"/>
<organism evidence="1 3">
    <name type="scientific">Rotaria magnacalcarata</name>
    <dbReference type="NCBI Taxonomy" id="392030"/>
    <lineage>
        <taxon>Eukaryota</taxon>
        <taxon>Metazoa</taxon>
        <taxon>Spiralia</taxon>
        <taxon>Gnathifera</taxon>
        <taxon>Rotifera</taxon>
        <taxon>Eurotatoria</taxon>
        <taxon>Bdelloidea</taxon>
        <taxon>Philodinida</taxon>
        <taxon>Philodinidae</taxon>
        <taxon>Rotaria</taxon>
    </lineage>
</organism>
<dbReference type="Gene3D" id="2.120.10.30">
    <property type="entry name" value="TolB, C-terminal domain"/>
    <property type="match status" value="1"/>
</dbReference>
<accession>A0A815LW55</accession>
<evidence type="ECO:0000313" key="2">
    <source>
        <dbReference type="EMBL" id="CAF5172371.1"/>
    </source>
</evidence>
<comment type="caution">
    <text evidence="1">The sequence shown here is derived from an EMBL/GenBank/DDBJ whole genome shotgun (WGS) entry which is preliminary data.</text>
</comment>
<dbReference type="EMBL" id="CAJNOW010004399">
    <property type="protein sequence ID" value="CAF1415566.1"/>
    <property type="molecule type" value="Genomic_DNA"/>
</dbReference>
<dbReference type="EMBL" id="CAJOBJ010322323">
    <property type="protein sequence ID" value="CAF5172371.1"/>
    <property type="molecule type" value="Genomic_DNA"/>
</dbReference>
<proteinExistence type="predicted"/>
<gene>
    <name evidence="2" type="ORF">GIL414_LOCUS66940</name>
    <name evidence="1" type="ORF">KQP761_LOCUS10336</name>
</gene>
<sequence>GIVVAGGRRAGDALTQLENPNGLFVDMLGTLYVADTSNNRVMRWTQGAKKGTVIEGGNGQGAGANQFIYPVGLSFDRHGILYAVDGGNERVQRFSIE</sequence>
<evidence type="ECO:0000313" key="1">
    <source>
        <dbReference type="EMBL" id="CAF1415566.1"/>
    </source>
</evidence>